<dbReference type="Gene3D" id="2.60.120.620">
    <property type="entry name" value="q2cbj1_9rhob like domain"/>
    <property type="match status" value="1"/>
</dbReference>
<name>A0A6N8F6V6_9GAMM</name>
<dbReference type="OrthoDB" id="9075305at2"/>
<protein>
    <recommendedName>
        <fullName evidence="4">Phytanoyl-CoA dioxygenase</fullName>
    </recommendedName>
</protein>
<evidence type="ECO:0000313" key="2">
    <source>
        <dbReference type="EMBL" id="MUH71948.1"/>
    </source>
</evidence>
<dbReference type="Proteomes" id="UP000439994">
    <property type="component" value="Unassembled WGS sequence"/>
</dbReference>
<dbReference type="InterPro" id="IPR008775">
    <property type="entry name" value="Phytyl_CoA_dOase-like"/>
</dbReference>
<dbReference type="RefSeq" id="WP_155695167.1">
    <property type="nucleotide sequence ID" value="NZ_WOCD01000003.1"/>
</dbReference>
<evidence type="ECO:0000256" key="1">
    <source>
        <dbReference type="ARBA" id="ARBA00001954"/>
    </source>
</evidence>
<dbReference type="Pfam" id="PF05721">
    <property type="entry name" value="PhyH"/>
    <property type="match status" value="1"/>
</dbReference>
<reference evidence="2 3" key="1">
    <citation type="submission" date="2019-11" db="EMBL/GenBank/DDBJ databases">
        <title>P. haliotis isolates from Z. marina roots.</title>
        <authorList>
            <person name="Cohen M."/>
            <person name="Jospin G."/>
            <person name="Eisen J.A."/>
            <person name="Coil D.A."/>
        </authorList>
    </citation>
    <scope>NUCLEOTIDE SEQUENCE [LARGE SCALE GENOMIC DNA]</scope>
    <source>
        <strain evidence="2 3">UCD-MCMsp1aY</strain>
    </source>
</reference>
<dbReference type="PANTHER" id="PTHR20883">
    <property type="entry name" value="PHYTANOYL-COA DIOXYGENASE DOMAIN CONTAINING 1"/>
    <property type="match status" value="1"/>
</dbReference>
<evidence type="ECO:0008006" key="4">
    <source>
        <dbReference type="Google" id="ProtNLM"/>
    </source>
</evidence>
<accession>A0A6N8F6V6</accession>
<organism evidence="2 3">
    <name type="scientific">Psychrosphaera haliotis</name>
    <dbReference type="NCBI Taxonomy" id="555083"/>
    <lineage>
        <taxon>Bacteria</taxon>
        <taxon>Pseudomonadati</taxon>
        <taxon>Pseudomonadota</taxon>
        <taxon>Gammaproteobacteria</taxon>
        <taxon>Alteromonadales</taxon>
        <taxon>Pseudoalteromonadaceae</taxon>
        <taxon>Psychrosphaera</taxon>
    </lineage>
</organism>
<evidence type="ECO:0000313" key="3">
    <source>
        <dbReference type="Proteomes" id="UP000439994"/>
    </source>
</evidence>
<dbReference type="GO" id="GO:0005506">
    <property type="term" value="F:iron ion binding"/>
    <property type="evidence" value="ECO:0007669"/>
    <property type="project" value="UniProtKB-ARBA"/>
</dbReference>
<dbReference type="AlphaFoldDB" id="A0A6N8F6V6"/>
<sequence>MITDLHRQSFERDGFLQLDLELPVELIDSARNDFLALYEAGDKDNRLFNGWKSSKNIESLALNNTIIQVLSELYGMKPRPFQTLNFLKGTEQKAHSDSIHFNTQPFGRMCGVWIALEDINEKQGPLIYYPGSHLLAEFNMPDIGLRGNRDDYPKYEDYVESLIENNRYPKKLGVLKKGEIIIWAANLIHGGSPHQNKSLTRLSQVNHYFFPSKYYWQPLSSKRARSIVEPPWLDGKYGNPLVRVFKKAYLHYRNKYLAR</sequence>
<comment type="cofactor">
    <cofactor evidence="1">
        <name>Fe(2+)</name>
        <dbReference type="ChEBI" id="CHEBI:29033"/>
    </cofactor>
</comment>
<keyword evidence="3" id="KW-1185">Reference proteome</keyword>
<comment type="caution">
    <text evidence="2">The sequence shown here is derived from an EMBL/GenBank/DDBJ whole genome shotgun (WGS) entry which is preliminary data.</text>
</comment>
<dbReference type="GO" id="GO:0016706">
    <property type="term" value="F:2-oxoglutarate-dependent dioxygenase activity"/>
    <property type="evidence" value="ECO:0007669"/>
    <property type="project" value="UniProtKB-ARBA"/>
</dbReference>
<proteinExistence type="predicted"/>
<dbReference type="PANTHER" id="PTHR20883:SF48">
    <property type="entry name" value="ECTOINE DIOXYGENASE"/>
    <property type="match status" value="1"/>
</dbReference>
<dbReference type="EMBL" id="WOCD01000003">
    <property type="protein sequence ID" value="MUH71948.1"/>
    <property type="molecule type" value="Genomic_DNA"/>
</dbReference>
<dbReference type="SUPFAM" id="SSF51197">
    <property type="entry name" value="Clavaminate synthase-like"/>
    <property type="match status" value="1"/>
</dbReference>
<gene>
    <name evidence="2" type="ORF">GNP35_05345</name>
</gene>